<dbReference type="STRING" id="1238425.J07HQW2_00604"/>
<dbReference type="Proteomes" id="UP000030710">
    <property type="component" value="Unassembled WGS sequence"/>
</dbReference>
<feature type="non-terminal residue" evidence="1">
    <location>
        <position position="1"/>
    </location>
</feature>
<protein>
    <recommendedName>
        <fullName evidence="3">Transposase</fullName>
    </recommendedName>
</protein>
<name>U1NBB0_9EURY</name>
<evidence type="ECO:0000313" key="1">
    <source>
        <dbReference type="EMBL" id="ERG94170.1"/>
    </source>
</evidence>
<organism evidence="1 2">
    <name type="scientific">Haloquadratum walsbyi J07HQW2</name>
    <dbReference type="NCBI Taxonomy" id="1238425"/>
    <lineage>
        <taxon>Archaea</taxon>
        <taxon>Methanobacteriati</taxon>
        <taxon>Methanobacteriota</taxon>
        <taxon>Stenosarchaea group</taxon>
        <taxon>Halobacteria</taxon>
        <taxon>Halobacteriales</taxon>
        <taxon>Haloferacaceae</taxon>
        <taxon>Haloquadratum</taxon>
    </lineage>
</organism>
<dbReference type="EMBL" id="KE356561">
    <property type="protein sequence ID" value="ERG94170.1"/>
    <property type="molecule type" value="Genomic_DNA"/>
</dbReference>
<reference evidence="1 2" key="1">
    <citation type="journal article" date="2013" name="PLoS ONE">
        <title>Assembly-driven community genomics of a hypersaline microbial ecosystem.</title>
        <authorList>
            <person name="Podell S."/>
            <person name="Ugalde J.A."/>
            <person name="Narasingarao P."/>
            <person name="Banfield J.F."/>
            <person name="Heidelberg K.B."/>
            <person name="Allen E.E."/>
        </authorList>
    </citation>
    <scope>NUCLEOTIDE SEQUENCE [LARGE SCALE GENOMIC DNA]</scope>
    <source>
        <strain evidence="2">J07HQW2</strain>
    </source>
</reference>
<evidence type="ECO:0000313" key="2">
    <source>
        <dbReference type="Proteomes" id="UP000030710"/>
    </source>
</evidence>
<dbReference type="eggNOG" id="arCOG00684">
    <property type="taxonomic scope" value="Archaea"/>
</dbReference>
<dbReference type="HOGENOM" id="CLU_1457324_0_0_2"/>
<gene>
    <name evidence="1" type="ORF">J07HQW2_00604</name>
</gene>
<proteinExistence type="predicted"/>
<sequence length="186" mass="21244">RATTLQLRTHRIHPNQIPAQKRTLRHRVWMVRDTLPALADWWLDLTPIYSIVLQKAVERIRDDVENLGLAKLTSKGYDVGSLNWKNPREYQSFTYRQSGFELDNKSGPNGRGLLVLKQLRGDTRKIPIRLHRDLPDHDSITEVTLNNNSTGVWDVSVCSEADKPKKPAVESIKPSLTTPWELTSAS</sequence>
<dbReference type="AlphaFoldDB" id="U1NBB0"/>
<evidence type="ECO:0008006" key="3">
    <source>
        <dbReference type="Google" id="ProtNLM"/>
    </source>
</evidence>
<accession>U1NBB0</accession>